<accession>A0A3M6R0R7</accession>
<dbReference type="PANTHER" id="PTHR30504">
    <property type="entry name" value="GLUCANS BIOSYNTHESIS PROTEIN"/>
    <property type="match status" value="1"/>
</dbReference>
<dbReference type="InterPro" id="IPR014756">
    <property type="entry name" value="Ig_E-set"/>
</dbReference>
<dbReference type="GO" id="GO:0030288">
    <property type="term" value="C:outer membrane-bounded periplasmic space"/>
    <property type="evidence" value="ECO:0007669"/>
    <property type="project" value="TreeGrafter"/>
</dbReference>
<dbReference type="InterPro" id="IPR013783">
    <property type="entry name" value="Ig-like_fold"/>
</dbReference>
<dbReference type="InterPro" id="IPR006311">
    <property type="entry name" value="TAT_signal"/>
</dbReference>
<reference evidence="7 8" key="1">
    <citation type="submission" date="2018-10" db="EMBL/GenBank/DDBJ databases">
        <title>Draft genome of Cortibacter populi DSM10536.</title>
        <authorList>
            <person name="Bernier A.-M."/>
            <person name="Bernard K."/>
        </authorList>
    </citation>
    <scope>NUCLEOTIDE SEQUENCE [LARGE SCALE GENOMIC DNA]</scope>
    <source>
        <strain evidence="7 8">DSM 105136</strain>
    </source>
</reference>
<organism evidence="7 8">
    <name type="scientific">Corticibacter populi</name>
    <dbReference type="NCBI Taxonomy" id="1550736"/>
    <lineage>
        <taxon>Bacteria</taxon>
        <taxon>Pseudomonadati</taxon>
        <taxon>Pseudomonadota</taxon>
        <taxon>Betaproteobacteria</taxon>
        <taxon>Burkholderiales</taxon>
        <taxon>Comamonadaceae</taxon>
        <taxon>Corticibacter</taxon>
    </lineage>
</organism>
<evidence type="ECO:0000313" key="8">
    <source>
        <dbReference type="Proteomes" id="UP000278006"/>
    </source>
</evidence>
<comment type="similarity">
    <text evidence="3">Belongs to the OpgD/OpgG family.</text>
</comment>
<evidence type="ECO:0000256" key="3">
    <source>
        <dbReference type="ARBA" id="ARBA00009284"/>
    </source>
</evidence>
<dbReference type="InterPro" id="IPR011013">
    <property type="entry name" value="Gal_mutarotase_sf_dom"/>
</dbReference>
<dbReference type="Gene3D" id="2.60.40.10">
    <property type="entry name" value="Immunoglobulins"/>
    <property type="match status" value="1"/>
</dbReference>
<evidence type="ECO:0000256" key="2">
    <source>
        <dbReference type="ARBA" id="ARBA00005001"/>
    </source>
</evidence>
<dbReference type="GO" id="GO:0003824">
    <property type="term" value="F:catalytic activity"/>
    <property type="evidence" value="ECO:0007669"/>
    <property type="project" value="InterPro"/>
</dbReference>
<evidence type="ECO:0000256" key="4">
    <source>
        <dbReference type="ARBA" id="ARBA00022729"/>
    </source>
</evidence>
<comment type="subcellular location">
    <subcellularLocation>
        <location evidence="1">Periplasm</location>
    </subcellularLocation>
</comment>
<proteinExistence type="inferred from homology"/>
<dbReference type="GO" id="GO:0030246">
    <property type="term" value="F:carbohydrate binding"/>
    <property type="evidence" value="ECO:0007669"/>
    <property type="project" value="InterPro"/>
</dbReference>
<dbReference type="Gene3D" id="2.70.98.10">
    <property type="match status" value="1"/>
</dbReference>
<evidence type="ECO:0000313" key="7">
    <source>
        <dbReference type="EMBL" id="RMX08840.1"/>
    </source>
</evidence>
<dbReference type="PIRSF" id="PIRSF006281">
    <property type="entry name" value="MdoG"/>
    <property type="match status" value="1"/>
</dbReference>
<evidence type="ECO:0000256" key="1">
    <source>
        <dbReference type="ARBA" id="ARBA00004418"/>
    </source>
</evidence>
<dbReference type="InterPro" id="IPR014438">
    <property type="entry name" value="Glucan_biosyn_MdoG/MdoD"/>
</dbReference>
<dbReference type="SUPFAM" id="SSF81296">
    <property type="entry name" value="E set domains"/>
    <property type="match status" value="1"/>
</dbReference>
<evidence type="ECO:0000259" key="6">
    <source>
        <dbReference type="Pfam" id="PF04349"/>
    </source>
</evidence>
<comment type="caution">
    <text evidence="7">The sequence shown here is derived from an EMBL/GenBank/DDBJ whole genome shotgun (WGS) entry which is preliminary data.</text>
</comment>
<dbReference type="InterPro" id="IPR014718">
    <property type="entry name" value="GH-type_carb-bd"/>
</dbReference>
<dbReference type="Pfam" id="PF04349">
    <property type="entry name" value="MdoG"/>
    <property type="match status" value="1"/>
</dbReference>
<dbReference type="SUPFAM" id="SSF74650">
    <property type="entry name" value="Galactose mutarotase-like"/>
    <property type="match status" value="1"/>
</dbReference>
<name>A0A3M6R0R7_9BURK</name>
<dbReference type="InterPro" id="IPR007444">
    <property type="entry name" value="Glucan_biosyn_MdoG_C"/>
</dbReference>
<evidence type="ECO:0000256" key="5">
    <source>
        <dbReference type="ARBA" id="ARBA00022764"/>
    </source>
</evidence>
<dbReference type="PANTHER" id="PTHR30504:SF3">
    <property type="entry name" value="GLUCANS BIOSYNTHESIS PROTEIN D"/>
    <property type="match status" value="1"/>
</dbReference>
<dbReference type="AlphaFoldDB" id="A0A3M6R0R7"/>
<keyword evidence="4" id="KW-0732">Signal</keyword>
<dbReference type="EMBL" id="RDQO01000001">
    <property type="protein sequence ID" value="RMX08840.1"/>
    <property type="molecule type" value="Genomic_DNA"/>
</dbReference>
<dbReference type="UniPathway" id="UPA00637"/>
<comment type="pathway">
    <text evidence="2">Glycan metabolism; osmoregulated periplasmic glucan (OPG) biosynthesis.</text>
</comment>
<keyword evidence="5" id="KW-0574">Periplasm</keyword>
<dbReference type="Proteomes" id="UP000278006">
    <property type="component" value="Unassembled WGS sequence"/>
</dbReference>
<keyword evidence="8" id="KW-1185">Reference proteome</keyword>
<dbReference type="OrthoDB" id="335750at2"/>
<dbReference type="RefSeq" id="WP_122227073.1">
    <property type="nucleotide sequence ID" value="NZ_RDQO01000001.1"/>
</dbReference>
<sequence length="538" mass="60188">MNRLTRREILQSAAGLAVLATAPIGASRAARPAGPAAGEGQPFSFKQLVERARHAAGQPYVSPRRPAPEVVQRINYEEHGKLRFKTDQAPFAELGQGGAYPVTFFHLGEFFPKTVKMHLVQGGVAREFAYSPDLFEMPADSPAHGLPRDSGFAGFRLQEWNGASDWRTQDWVAFLGASYFRTIGAAGQYGLSARGVVINAAVPDVPEEFPDFTEFYIEEQPDPREPVIIHALLDGPSITGAYRFALTRGLDRSQGVTMEVQSQLFLRQDVARLGLMPLTSMFWYGEYGRERINDWRPEVHDSDGLALWNGAGERIWRPLNNPPFTTISAFQDDNPQGFGLLQRDRNFDHYQDGVMYDRRPSLWVEPLAPLGKGQVQLLEIPTDDEIHDNIGAFWVPEGAARAGSHYQLHYRLHWQNLEPYPAENIAQTIATRVGRGGEPGKPRPADEYKFVVEFDRPSVMRQIPYGVFPEVVVSASSGRVIRAFAEPVPGGNVWRATFDLAVAPDQIAELRMYLALDGKPLTETWLYQFDRRNIVPQG</sequence>
<gene>
    <name evidence="7" type="ORF">D8I35_01840</name>
</gene>
<feature type="domain" description="Glucan biosynthesis periplasmic MdoG C-terminal" evidence="6">
    <location>
        <begin position="43"/>
        <end position="529"/>
    </location>
</feature>
<dbReference type="GO" id="GO:0051274">
    <property type="term" value="P:beta-glucan biosynthetic process"/>
    <property type="evidence" value="ECO:0007669"/>
    <property type="project" value="TreeGrafter"/>
</dbReference>
<protein>
    <submittedName>
        <fullName evidence="7">Glucan biosynthesis protein D</fullName>
    </submittedName>
</protein>
<dbReference type="PROSITE" id="PS51318">
    <property type="entry name" value="TAT"/>
    <property type="match status" value="1"/>
</dbReference>